<dbReference type="EMBL" id="JBHUFU010000003">
    <property type="protein sequence ID" value="MFD1829523.1"/>
    <property type="molecule type" value="Genomic_DNA"/>
</dbReference>
<reference evidence="2" key="1">
    <citation type="journal article" date="2019" name="Int. J. Syst. Evol. Microbiol.">
        <title>The Global Catalogue of Microorganisms (GCM) 10K type strain sequencing project: providing services to taxonomists for standard genome sequencing and annotation.</title>
        <authorList>
            <consortium name="The Broad Institute Genomics Platform"/>
            <consortium name="The Broad Institute Genome Sequencing Center for Infectious Disease"/>
            <person name="Wu L."/>
            <person name="Ma J."/>
        </authorList>
    </citation>
    <scope>NUCLEOTIDE SEQUENCE [LARGE SCALE GENOMIC DNA]</scope>
    <source>
        <strain evidence="2">CGMCC 4.7455</strain>
    </source>
</reference>
<keyword evidence="2" id="KW-1185">Reference proteome</keyword>
<gene>
    <name evidence="1" type="ORF">ACFSJS_07585</name>
</gene>
<dbReference type="Proteomes" id="UP001597365">
    <property type="component" value="Unassembled WGS sequence"/>
</dbReference>
<protein>
    <submittedName>
        <fullName evidence="1">Uncharacterized protein</fullName>
    </submittedName>
</protein>
<dbReference type="RefSeq" id="WP_380898133.1">
    <property type="nucleotide sequence ID" value="NZ_JBHUFU010000003.1"/>
</dbReference>
<sequence length="73" mass="7635">METAAPERERARRRARQEAVRLAAEGARGTVPPRAGNAEVKCFGASAAARRAGTALFEGIGPRGIAAAARGRY</sequence>
<proteinExistence type="predicted"/>
<organism evidence="1 2">
    <name type="scientific">Streptomyces desertarenae</name>
    <dbReference type="NCBI Taxonomy" id="2666184"/>
    <lineage>
        <taxon>Bacteria</taxon>
        <taxon>Bacillati</taxon>
        <taxon>Actinomycetota</taxon>
        <taxon>Actinomycetes</taxon>
        <taxon>Kitasatosporales</taxon>
        <taxon>Streptomycetaceae</taxon>
        <taxon>Streptomyces</taxon>
    </lineage>
</organism>
<comment type="caution">
    <text evidence="1">The sequence shown here is derived from an EMBL/GenBank/DDBJ whole genome shotgun (WGS) entry which is preliminary data.</text>
</comment>
<evidence type="ECO:0000313" key="2">
    <source>
        <dbReference type="Proteomes" id="UP001597365"/>
    </source>
</evidence>
<name>A0ABW4PH28_9ACTN</name>
<accession>A0ABW4PH28</accession>
<evidence type="ECO:0000313" key="1">
    <source>
        <dbReference type="EMBL" id="MFD1829523.1"/>
    </source>
</evidence>